<reference evidence="2" key="1">
    <citation type="submission" date="2022-11" db="EMBL/GenBank/DDBJ databases">
        <title>Minimal conservation of predation-associated metabolite biosynthetic gene clusters underscores biosynthetic potential of Myxococcota including descriptions for ten novel species: Archangium lansinium sp. nov., Myxococcus landrumus sp. nov., Nannocystis bai.</title>
        <authorList>
            <person name="Ahearne A."/>
            <person name="Stevens C."/>
            <person name="Dowd S."/>
        </authorList>
    </citation>
    <scope>NUCLEOTIDE SEQUENCE</scope>
    <source>
        <strain evidence="2">Fl3</strain>
    </source>
</reference>
<dbReference type="EMBL" id="CP114040">
    <property type="protein sequence ID" value="WAS91134.1"/>
    <property type="molecule type" value="Genomic_DNA"/>
</dbReference>
<evidence type="ECO:0000256" key="1">
    <source>
        <dbReference type="SAM" id="MobiDB-lite"/>
    </source>
</evidence>
<sequence>MVTLTDAQVDEFELGIDIPAAPTLARADDGSPEVWLLDGADLQRRRHVPDVAVAEAWHLQLDTAAVMPATELLALEEAPPLRPRPTLVKGDGDTVWLLDVDLEPAQAGSDSDSAAEPLRSGTTIILVAGAAEPRRTPAAEQPARRASPHRRESLAPDAAVCHLRRMTCLDLNARCLLGLLAFTLACEGKTPGGDTESTDPSPSTDSPSTDSASTAPTTGSAELSCDIEVNDNYPDEGMFAVFPEGDVDEPCTLAGAVEADSALELTLQCPEFTAQTGGDFVLRIERGPRPQVLPPMGATLDVFATGFDPGYPYTSHAWLSLRSGGALLYAVTQGEALMSELGDPTAYSPFGFERLDDCEFVEVGETGVVDATLLCLFGARSRLSVLVGGEQELVMLEGETTTVLAGDVPYAIDLVAVRRLKECNIDPPVDEFPRYDFALAAQSE</sequence>
<evidence type="ECO:0000313" key="3">
    <source>
        <dbReference type="Proteomes" id="UP001164459"/>
    </source>
</evidence>
<dbReference type="Proteomes" id="UP001164459">
    <property type="component" value="Chromosome"/>
</dbReference>
<evidence type="ECO:0000313" key="2">
    <source>
        <dbReference type="EMBL" id="WAS91134.1"/>
    </source>
</evidence>
<name>A0ABY7GWE1_9BACT</name>
<gene>
    <name evidence="2" type="ORF">O0S08_33525</name>
</gene>
<accession>A0ABY7GWE1</accession>
<keyword evidence="3" id="KW-1185">Reference proteome</keyword>
<proteinExistence type="predicted"/>
<protein>
    <submittedName>
        <fullName evidence="2">Uncharacterized protein</fullName>
    </submittedName>
</protein>
<feature type="compositionally biased region" description="Low complexity" evidence="1">
    <location>
        <begin position="193"/>
        <end position="221"/>
    </location>
</feature>
<dbReference type="RefSeq" id="WP_269033498.1">
    <property type="nucleotide sequence ID" value="NZ_CP114040.1"/>
</dbReference>
<organism evidence="2 3">
    <name type="scientific">Nannocystis punicea</name>
    <dbReference type="NCBI Taxonomy" id="2995304"/>
    <lineage>
        <taxon>Bacteria</taxon>
        <taxon>Pseudomonadati</taxon>
        <taxon>Myxococcota</taxon>
        <taxon>Polyangia</taxon>
        <taxon>Nannocystales</taxon>
        <taxon>Nannocystaceae</taxon>
        <taxon>Nannocystis</taxon>
    </lineage>
</organism>
<feature type="region of interest" description="Disordered" evidence="1">
    <location>
        <begin position="129"/>
        <end position="154"/>
    </location>
</feature>
<feature type="region of interest" description="Disordered" evidence="1">
    <location>
        <begin position="190"/>
        <end position="221"/>
    </location>
</feature>